<evidence type="ECO:0000256" key="1">
    <source>
        <dbReference type="SAM" id="SignalP"/>
    </source>
</evidence>
<dbReference type="Gene3D" id="3.30.310.170">
    <property type="entry name" value="Outer membrane protein assembly factor BamC"/>
    <property type="match status" value="1"/>
</dbReference>
<dbReference type="STRING" id="488535.SAMN04487963_2826"/>
<keyword evidence="1" id="KW-0732">Signal</keyword>
<proteinExistence type="predicted"/>
<organism evidence="2 3">
    <name type="scientific">Marinobacter zhejiangensis</name>
    <dbReference type="NCBI Taxonomy" id="488535"/>
    <lineage>
        <taxon>Bacteria</taxon>
        <taxon>Pseudomonadati</taxon>
        <taxon>Pseudomonadota</taxon>
        <taxon>Gammaproteobacteria</taxon>
        <taxon>Pseudomonadales</taxon>
        <taxon>Marinobacteraceae</taxon>
        <taxon>Marinobacter</taxon>
    </lineage>
</organism>
<feature type="signal peptide" evidence="1">
    <location>
        <begin position="1"/>
        <end position="33"/>
    </location>
</feature>
<feature type="chain" id="PRO_5011589858" evidence="1">
    <location>
        <begin position="34"/>
        <end position="359"/>
    </location>
</feature>
<dbReference type="PROSITE" id="PS51257">
    <property type="entry name" value="PROKAR_LIPOPROTEIN"/>
    <property type="match status" value="1"/>
</dbReference>
<dbReference type="InterPro" id="IPR010653">
    <property type="entry name" value="NlpB/DapX"/>
</dbReference>
<evidence type="ECO:0000313" key="2">
    <source>
        <dbReference type="EMBL" id="SFM53028.1"/>
    </source>
</evidence>
<name>A0A1I4RLA8_9GAMM</name>
<gene>
    <name evidence="2" type="ORF">SAMN04487963_2826</name>
</gene>
<accession>A0A1I4RLA8</accession>
<dbReference type="Proteomes" id="UP000198519">
    <property type="component" value="Unassembled WGS sequence"/>
</dbReference>
<keyword evidence="3" id="KW-1185">Reference proteome</keyword>
<dbReference type="EMBL" id="FOUE01000004">
    <property type="protein sequence ID" value="SFM53028.1"/>
    <property type="molecule type" value="Genomic_DNA"/>
</dbReference>
<dbReference type="OrthoDB" id="6199301at2"/>
<sequence>MVVPVRKRSQSRQCMASAAAAMALLAVSGCSFLEDRSERYVTAPVGQPLKTVDERQRNRIGEAYPIREIENADTGRMYPDELPVPPDMTSDILEQNYLVEELDDQAWLLVNELPGQVWPGVTSYMNERGFGVAFDNPALGLVQSELANYSRQARSLLGMSDTAGSESLVVVQARVAPGVRRKSTEIQLRPRIVTNNPERLFGWQSVAADLAMEKTLLADLADFLQAREGTKSYSRAALGITSEPLVNLVTEDDLPVAIRMDLDYGRAWSEVRRALGDASVDVVDLDRSSGRFFVDYRSSEERDPGMFSWFSDKAEAEYTFDVQLVQQEGFVLVTTGRAPAYQGIDRSTLLLSQLFDHLY</sequence>
<reference evidence="3" key="1">
    <citation type="submission" date="2016-10" db="EMBL/GenBank/DDBJ databases">
        <authorList>
            <person name="Varghese N."/>
            <person name="Submissions S."/>
        </authorList>
    </citation>
    <scope>NUCLEOTIDE SEQUENCE [LARGE SCALE GENOMIC DNA]</scope>
    <source>
        <strain evidence="3">CGMCC 1.7061</strain>
    </source>
</reference>
<protein>
    <submittedName>
        <fullName evidence="2">Beta-barrel assembly machine subunit BamC</fullName>
    </submittedName>
</protein>
<dbReference type="AlphaFoldDB" id="A0A1I4RLA8"/>
<evidence type="ECO:0000313" key="3">
    <source>
        <dbReference type="Proteomes" id="UP000198519"/>
    </source>
</evidence>
<dbReference type="RefSeq" id="WP_092023660.1">
    <property type="nucleotide sequence ID" value="NZ_FOUE01000004.1"/>
</dbReference>
<dbReference type="Pfam" id="PF06804">
    <property type="entry name" value="Lipoprotein_18"/>
    <property type="match status" value="1"/>
</dbReference>
<dbReference type="InterPro" id="IPR042268">
    <property type="entry name" value="BamC_C"/>
</dbReference>